<proteinExistence type="predicted"/>
<evidence type="ECO:0000313" key="2">
    <source>
        <dbReference type="Proteomes" id="UP000183287"/>
    </source>
</evidence>
<organism evidence="1 2">
    <name type="scientific">Nitrosomonas communis</name>
    <dbReference type="NCBI Taxonomy" id="44574"/>
    <lineage>
        <taxon>Bacteria</taxon>
        <taxon>Pseudomonadati</taxon>
        <taxon>Pseudomonadota</taxon>
        <taxon>Betaproteobacteria</taxon>
        <taxon>Nitrosomonadales</taxon>
        <taxon>Nitrosomonadaceae</taxon>
        <taxon>Nitrosomonas</taxon>
    </lineage>
</organism>
<dbReference type="OrthoDB" id="9248591at2"/>
<protein>
    <submittedName>
        <fullName evidence="1">Uncharacterized protein</fullName>
    </submittedName>
</protein>
<dbReference type="Proteomes" id="UP000183287">
    <property type="component" value="Unassembled WGS sequence"/>
</dbReference>
<name>A0A1I4NBV4_9PROT</name>
<reference evidence="2" key="1">
    <citation type="submission" date="2016-10" db="EMBL/GenBank/DDBJ databases">
        <authorList>
            <person name="Varghese N."/>
            <person name="Submissions S."/>
        </authorList>
    </citation>
    <scope>NUCLEOTIDE SEQUENCE [LARGE SCALE GENOMIC DNA]</scope>
    <source>
        <strain evidence="2">Nm44</strain>
    </source>
</reference>
<gene>
    <name evidence="1" type="ORF">SAMN05421863_101424</name>
</gene>
<dbReference type="AlphaFoldDB" id="A0A1I4NBV4"/>
<dbReference type="EMBL" id="FOUB01000014">
    <property type="protein sequence ID" value="SFM12787.1"/>
    <property type="molecule type" value="Genomic_DNA"/>
</dbReference>
<keyword evidence="2" id="KW-1185">Reference proteome</keyword>
<evidence type="ECO:0000313" key="1">
    <source>
        <dbReference type="EMBL" id="SFM12787.1"/>
    </source>
</evidence>
<sequence length="219" mass="23301">MTAARSSQVVAEILRSNTAVKTQASQATAAVLRKNTGVNVQASHAIAGVLRQNTAVKAQAHQLIASILRKEVTPPNIQVSQLTAETLRPSIITAQVSQVVSEVISAERTLNAVLPLGVTLQADLVSGFALGSIFTATFDTESNLELGTELAFTQYPISLEMQAALQSESRLSALFPINTSMQAGLQQGSELSVNLPITFKQRASSKVYPESVSGFFLLF</sequence>
<accession>A0A1I4NBV4</accession>
<dbReference type="RefSeq" id="WP_074904833.1">
    <property type="nucleotide sequence ID" value="NZ_FOUB01000014.1"/>
</dbReference>